<dbReference type="PANTHER" id="PTHR22576:SF37">
    <property type="entry name" value="MUCOSA-ASSOCIATED LYMPHOID TISSUE LYMPHOMA TRANSLOCATION PROTEIN 1"/>
    <property type="match status" value="1"/>
</dbReference>
<keyword evidence="3" id="KW-1185">Reference proteome</keyword>
<evidence type="ECO:0000313" key="2">
    <source>
        <dbReference type="EMBL" id="SCZ00067.1"/>
    </source>
</evidence>
<dbReference type="GO" id="GO:0006508">
    <property type="term" value="P:proteolysis"/>
    <property type="evidence" value="ECO:0007669"/>
    <property type="project" value="InterPro"/>
</dbReference>
<accession>A0A1G5KHL7</accession>
<gene>
    <name evidence="2" type="ORF">SAMN05720606_11554</name>
</gene>
<organism evidence="2 3">
    <name type="scientific">Paenibacillus polysaccharolyticus</name>
    <dbReference type="NCBI Taxonomy" id="582692"/>
    <lineage>
        <taxon>Bacteria</taxon>
        <taxon>Bacillati</taxon>
        <taxon>Bacillota</taxon>
        <taxon>Bacilli</taxon>
        <taxon>Bacillales</taxon>
        <taxon>Paenibacillaceae</taxon>
        <taxon>Paenibacillus</taxon>
    </lineage>
</organism>
<evidence type="ECO:0000259" key="1">
    <source>
        <dbReference type="Pfam" id="PF00656"/>
    </source>
</evidence>
<proteinExistence type="predicted"/>
<evidence type="ECO:0000313" key="3">
    <source>
        <dbReference type="Proteomes" id="UP000198538"/>
    </source>
</evidence>
<name>A0A1G5KHL7_9BACL</name>
<dbReference type="RefSeq" id="WP_090923490.1">
    <property type="nucleotide sequence ID" value="NZ_FMVM01000015.1"/>
</dbReference>
<dbReference type="SUPFAM" id="SSF52129">
    <property type="entry name" value="Caspase-like"/>
    <property type="match status" value="1"/>
</dbReference>
<protein>
    <submittedName>
        <fullName evidence="2">Caspase domain-containing protein</fullName>
    </submittedName>
</protein>
<dbReference type="GO" id="GO:0004197">
    <property type="term" value="F:cysteine-type endopeptidase activity"/>
    <property type="evidence" value="ECO:0007669"/>
    <property type="project" value="InterPro"/>
</dbReference>
<dbReference type="Pfam" id="PF00656">
    <property type="entry name" value="Peptidase_C14"/>
    <property type="match status" value="1"/>
</dbReference>
<dbReference type="InterPro" id="IPR052039">
    <property type="entry name" value="Caspase-related_regulators"/>
</dbReference>
<dbReference type="InterPro" id="IPR029030">
    <property type="entry name" value="Caspase-like_dom_sf"/>
</dbReference>
<dbReference type="EMBL" id="FMVM01000015">
    <property type="protein sequence ID" value="SCZ00067.1"/>
    <property type="molecule type" value="Genomic_DNA"/>
</dbReference>
<dbReference type="InterPro" id="IPR011600">
    <property type="entry name" value="Pept_C14_caspase"/>
</dbReference>
<feature type="domain" description="Peptidase C14 caspase" evidence="1">
    <location>
        <begin position="2"/>
        <end position="213"/>
    </location>
</feature>
<dbReference type="Gene3D" id="3.40.50.1460">
    <property type="match status" value="1"/>
</dbReference>
<dbReference type="Proteomes" id="UP000198538">
    <property type="component" value="Unassembled WGS sequence"/>
</dbReference>
<dbReference type="PANTHER" id="PTHR22576">
    <property type="entry name" value="MUCOSA ASSOCIATED LYMPHOID TISSUE LYMPHOMA TRANSLOCATION PROTEIN 1/PARACASPASE"/>
    <property type="match status" value="1"/>
</dbReference>
<sequence length="315" mass="34975">MKRALIVGINDYSNSPLYGCVNDANKIEKVLARNQDGSPNFECKKLIAQPHNITRSVLKQHVTELFSSEADTALFYFSGHGFLNNLGGFLVTQDHDKYDEGVQMENILSLANESKVREVIIILDCCHSGALGEVGMIKTDHAVLREGVTVLTASRAAQVSMEINGTGVFTSLICDALEGGAADVIGNVTIPSIYAYVDQALGAWDQRPLIKSHVSRLYPLRKCNPVIPLSILRLLPNYFPFPEFEFQLDPSFEPTEEPKNEENEEILSHLQKFRAARLVTPIGEEHMYFAAINSKSCKLTPLGQFYRKLSVDGKI</sequence>
<dbReference type="AlphaFoldDB" id="A0A1G5KHL7"/>
<reference evidence="3" key="1">
    <citation type="submission" date="2016-10" db="EMBL/GenBank/DDBJ databases">
        <authorList>
            <person name="Varghese N."/>
            <person name="Submissions S."/>
        </authorList>
    </citation>
    <scope>NUCLEOTIDE SEQUENCE [LARGE SCALE GENOMIC DNA]</scope>
    <source>
        <strain evidence="3">BL9</strain>
    </source>
</reference>
<dbReference type="STRING" id="582692.SAMN05720606_11554"/>